<dbReference type="AlphaFoldDB" id="F6BAW1"/>
<dbReference type="CDD" id="cd00009">
    <property type="entry name" value="AAA"/>
    <property type="match status" value="1"/>
</dbReference>
<dbReference type="PIRSF" id="PIRSF002849">
    <property type="entry name" value="AAA_ATPase_chaperone_MoxR_prd"/>
    <property type="match status" value="1"/>
</dbReference>
<dbReference type="PANTHER" id="PTHR42759:SF1">
    <property type="entry name" value="MAGNESIUM-CHELATASE SUBUNIT CHLD"/>
    <property type="match status" value="1"/>
</dbReference>
<accession>F6BAW1</accession>
<dbReference type="Gene3D" id="1.10.8.80">
    <property type="entry name" value="Magnesium chelatase subunit I, C-Terminal domain"/>
    <property type="match status" value="1"/>
</dbReference>
<dbReference type="HOGENOM" id="CLU_034716_2_0_2"/>
<dbReference type="OrthoDB" id="24581at2157"/>
<dbReference type="RefSeq" id="WP_013799642.1">
    <property type="nucleotide sequence ID" value="NC_015562.1"/>
</dbReference>
<dbReference type="GeneID" id="10644387"/>
<dbReference type="SMART" id="SM00382">
    <property type="entry name" value="AAA"/>
    <property type="match status" value="1"/>
</dbReference>
<proteinExistence type="predicted"/>
<protein>
    <submittedName>
        <fullName evidence="2">ATPase associated with various cellular activities AAA_3</fullName>
    </submittedName>
</protein>
<dbReference type="Pfam" id="PF17863">
    <property type="entry name" value="AAA_lid_2"/>
    <property type="match status" value="1"/>
</dbReference>
<gene>
    <name evidence="2" type="ordered locus">Metig_1514</name>
</gene>
<dbReference type="Pfam" id="PF07726">
    <property type="entry name" value="AAA_3"/>
    <property type="match status" value="1"/>
</dbReference>
<name>F6BAW1_METIK</name>
<feature type="domain" description="AAA+ ATPase" evidence="1">
    <location>
        <begin position="31"/>
        <end position="172"/>
    </location>
</feature>
<dbReference type="GO" id="GO:0016887">
    <property type="term" value="F:ATP hydrolysis activity"/>
    <property type="evidence" value="ECO:0007669"/>
    <property type="project" value="InterPro"/>
</dbReference>
<evidence type="ECO:0000313" key="2">
    <source>
        <dbReference type="EMBL" id="AEF97048.1"/>
    </source>
</evidence>
<dbReference type="InterPro" id="IPR011703">
    <property type="entry name" value="ATPase_AAA-3"/>
</dbReference>
<sequence>MNAFEMIKKEIKKNIIGLDDIIRDLFVCLVSEGHILLEGAPGLAKTTLAKSFAESLNLKFSRIQGCPDLLPSDLTGGEIYRLQSGTFEFIEGPIFANIVLVDEINRMSPKTQSGLLEAMEERTVTIGRKTYSLPRPFIVIATQNPVEFEGTYPLSTAQIDRFMMKINMNYLSEEEEFEVLKMKLHNGGDEIKPVVDKEMLNNIIKEITNIHVSLPILKYIKDIIVKTRKDERLILGASTRAGIHLLKVAKVYAYLDNRTYVIPDDVKNNVVKVLSHRLIVDYEEESSAEEILKDILKDVEVPKGDFRFH</sequence>
<dbReference type="PANTHER" id="PTHR42759">
    <property type="entry name" value="MOXR FAMILY PROTEIN"/>
    <property type="match status" value="1"/>
</dbReference>
<reference evidence="2 3" key="1">
    <citation type="submission" date="2011-05" db="EMBL/GenBank/DDBJ databases">
        <title>Complete sequence of Methanotorris igneus Kol 5.</title>
        <authorList>
            <consortium name="US DOE Joint Genome Institute"/>
            <person name="Lucas S."/>
            <person name="Han J."/>
            <person name="Lapidus A."/>
            <person name="Cheng J.-F."/>
            <person name="Goodwin L."/>
            <person name="Pitluck S."/>
            <person name="Peters L."/>
            <person name="Mikhailova N."/>
            <person name="Chertkov O."/>
            <person name="Han C."/>
            <person name="Tapia R."/>
            <person name="Land M."/>
            <person name="Hauser L."/>
            <person name="Kyrpides N."/>
            <person name="Ivanova N."/>
            <person name="Pagani I."/>
            <person name="Sieprawska-Lupa M."/>
            <person name="Whitman W."/>
            <person name="Woyke T."/>
        </authorList>
    </citation>
    <scope>NUCLEOTIDE SEQUENCE [LARGE SCALE GENOMIC DNA]</scope>
    <source>
        <strain evidence="3">DSM 5666 / JCM 11834 / Kol 5</strain>
    </source>
</reference>
<dbReference type="Proteomes" id="UP000009227">
    <property type="component" value="Chromosome"/>
</dbReference>
<dbReference type="EMBL" id="CP002737">
    <property type="protein sequence ID" value="AEF97048.1"/>
    <property type="molecule type" value="Genomic_DNA"/>
</dbReference>
<dbReference type="InterPro" id="IPR027417">
    <property type="entry name" value="P-loop_NTPase"/>
</dbReference>
<evidence type="ECO:0000259" key="1">
    <source>
        <dbReference type="SMART" id="SM00382"/>
    </source>
</evidence>
<dbReference type="Gene3D" id="3.40.50.300">
    <property type="entry name" value="P-loop containing nucleotide triphosphate hydrolases"/>
    <property type="match status" value="1"/>
</dbReference>
<evidence type="ECO:0000313" key="3">
    <source>
        <dbReference type="Proteomes" id="UP000009227"/>
    </source>
</evidence>
<keyword evidence="3" id="KW-1185">Reference proteome</keyword>
<dbReference type="InterPro" id="IPR041628">
    <property type="entry name" value="ChlI/MoxR_AAA_lid"/>
</dbReference>
<dbReference type="InterPro" id="IPR050764">
    <property type="entry name" value="CbbQ/NirQ/NorQ/GpvN"/>
</dbReference>
<dbReference type="InterPro" id="IPR003593">
    <property type="entry name" value="AAA+_ATPase"/>
</dbReference>
<organism evidence="3">
    <name type="scientific">Methanotorris igneus (strain DSM 5666 / JCM 11834 / Kol 5)</name>
    <dbReference type="NCBI Taxonomy" id="880724"/>
    <lineage>
        <taxon>Archaea</taxon>
        <taxon>Methanobacteriati</taxon>
        <taxon>Methanobacteriota</taxon>
        <taxon>Methanomada group</taxon>
        <taxon>Methanococci</taxon>
        <taxon>Methanococcales</taxon>
        <taxon>Methanocaldococcaceae</taxon>
        <taxon>Methanotorris</taxon>
    </lineage>
</organism>
<dbReference type="SUPFAM" id="SSF52540">
    <property type="entry name" value="P-loop containing nucleoside triphosphate hydrolases"/>
    <property type="match status" value="1"/>
</dbReference>
<dbReference type="KEGG" id="mig:Metig_1514"/>
<dbReference type="STRING" id="880724.Metig_1514"/>
<dbReference type="GO" id="GO:0005524">
    <property type="term" value="F:ATP binding"/>
    <property type="evidence" value="ECO:0007669"/>
    <property type="project" value="InterPro"/>
</dbReference>